<dbReference type="EMBL" id="NHYE01005614">
    <property type="protein sequence ID" value="PPQ67217.1"/>
    <property type="molecule type" value="Genomic_DNA"/>
</dbReference>
<feature type="domain" description="MYND-type" evidence="5">
    <location>
        <begin position="1857"/>
        <end position="1900"/>
    </location>
</feature>
<dbReference type="PROSITE" id="PS50865">
    <property type="entry name" value="ZF_MYND_2"/>
    <property type="match status" value="1"/>
</dbReference>
<dbReference type="Pfam" id="PF01753">
    <property type="entry name" value="zf-MYND"/>
    <property type="match status" value="1"/>
</dbReference>
<dbReference type="Proteomes" id="UP000284706">
    <property type="component" value="Unassembled WGS sequence"/>
</dbReference>
<dbReference type="OrthoDB" id="2945538at2759"/>
<keyword evidence="3" id="KW-0862">Zinc</keyword>
<evidence type="ECO:0000256" key="4">
    <source>
        <dbReference type="PROSITE-ProRule" id="PRU00134"/>
    </source>
</evidence>
<dbReference type="GO" id="GO:0008270">
    <property type="term" value="F:zinc ion binding"/>
    <property type="evidence" value="ECO:0007669"/>
    <property type="project" value="UniProtKB-KW"/>
</dbReference>
<evidence type="ECO:0000313" key="6">
    <source>
        <dbReference type="EMBL" id="PPQ67217.1"/>
    </source>
</evidence>
<gene>
    <name evidence="6" type="ORF">CVT26_007290</name>
</gene>
<dbReference type="SUPFAM" id="SSF144232">
    <property type="entry name" value="HIT/MYND zinc finger-like"/>
    <property type="match status" value="1"/>
</dbReference>
<reference evidence="6 7" key="1">
    <citation type="journal article" date="2018" name="Evol. Lett.">
        <title>Horizontal gene cluster transfer increased hallucinogenic mushroom diversity.</title>
        <authorList>
            <person name="Reynolds H.T."/>
            <person name="Vijayakumar V."/>
            <person name="Gluck-Thaler E."/>
            <person name="Korotkin H.B."/>
            <person name="Matheny P.B."/>
            <person name="Slot J.C."/>
        </authorList>
    </citation>
    <scope>NUCLEOTIDE SEQUENCE [LARGE SCALE GENOMIC DNA]</scope>
    <source>
        <strain evidence="6 7">SRW20</strain>
    </source>
</reference>
<dbReference type="InParanoid" id="A0A409VLV8"/>
<evidence type="ECO:0000256" key="1">
    <source>
        <dbReference type="ARBA" id="ARBA00022723"/>
    </source>
</evidence>
<proteinExistence type="predicted"/>
<keyword evidence="7" id="KW-1185">Reference proteome</keyword>
<dbReference type="Gene3D" id="6.10.140.2220">
    <property type="match status" value="1"/>
</dbReference>
<organism evidence="6 7">
    <name type="scientific">Gymnopilus dilepis</name>
    <dbReference type="NCBI Taxonomy" id="231916"/>
    <lineage>
        <taxon>Eukaryota</taxon>
        <taxon>Fungi</taxon>
        <taxon>Dikarya</taxon>
        <taxon>Basidiomycota</taxon>
        <taxon>Agaricomycotina</taxon>
        <taxon>Agaricomycetes</taxon>
        <taxon>Agaricomycetidae</taxon>
        <taxon>Agaricales</taxon>
        <taxon>Agaricineae</taxon>
        <taxon>Hymenogastraceae</taxon>
        <taxon>Gymnopilus</taxon>
    </lineage>
</organism>
<evidence type="ECO:0000259" key="5">
    <source>
        <dbReference type="PROSITE" id="PS50865"/>
    </source>
</evidence>
<keyword evidence="1" id="KW-0479">Metal-binding</keyword>
<evidence type="ECO:0000256" key="3">
    <source>
        <dbReference type="ARBA" id="ARBA00022833"/>
    </source>
</evidence>
<dbReference type="InterPro" id="IPR009030">
    <property type="entry name" value="Growth_fac_rcpt_cys_sf"/>
</dbReference>
<evidence type="ECO:0000313" key="7">
    <source>
        <dbReference type="Proteomes" id="UP000284706"/>
    </source>
</evidence>
<keyword evidence="2 4" id="KW-0863">Zinc-finger</keyword>
<dbReference type="SUPFAM" id="SSF57184">
    <property type="entry name" value="Growth factor receptor domain"/>
    <property type="match status" value="1"/>
</dbReference>
<evidence type="ECO:0000256" key="2">
    <source>
        <dbReference type="ARBA" id="ARBA00022771"/>
    </source>
</evidence>
<name>A0A409VLV8_9AGAR</name>
<accession>A0A409VLV8</accession>
<dbReference type="STRING" id="231916.A0A409VLV8"/>
<dbReference type="InterPro" id="IPR002893">
    <property type="entry name" value="Znf_MYND"/>
</dbReference>
<protein>
    <recommendedName>
        <fullName evidence="5">MYND-type domain-containing protein</fullName>
    </recommendedName>
</protein>
<sequence length="1909" mass="217764">MASTSLEPGNICPCDNDDCPAVVEAWQRLEGMDPRSAVATAARELPISPFVQVLADHAAEVPAYRRQGATEMFLHHVVSGHRREDFPHWYYPLIGLVNMCQTIHDAGTSRNGQDSATLRQLRASYWKILDAIWNDLHLLNPASHDMANIWMSEVSSFIGTFKHVFGQKLKLYERKTILLAKHCWFETTDATCHSDAAAAVVALMEHGQRQDPATYKDTFIETVGVEALLAHFKTALKTWKGSNLTLEMHILIDLIYFGQDRDSPLMPHLVECNFYKEVLKTTQKQLKDADDKDKIVNDILAKSSIILLNILGSAEGSGNFISMFTEVLESRYVVKTGAAALIRAERSGDHGTAKSWCKFFGTIPHIMECNGSPDCPYCEGPVPASFLAIAKKSFERVAIPTFMALGDHSRYSGLWAAVLSSLEITPDTVRERYRLEKKCCNLECPTRNSGNRSEKKATCVKCRSVFYCDRSCQKSPNSYICPCDNGHCPVVLDALKRFDDMTPKGAVVAAARELPSSPFVNLVAAEVLVNPFYRRAGAAKMFLQHLFNGQRRGDFPYWYYPLKGVVNIWEGICKDKSERQDSSILELLRSAYWKILDVIWTDEHFLFESYDSMAAEWRATVSLFFKYYLRDQRCEEELFESRAMLLVMQCWCQTAVNSRHQDVALQAVFELWDLGQEHYPSVCLDMLFNIVDVRQVVAHFRRVFTYKDCVARILSEELQIMLCFIMGDDSTNPLIVSRLVECNIYKDVIKATRRQLKSQKKECIGAILRNSTSVLLYEITFALESHCEFTVSNRQILEKTPGAAKFIDTFTDILENQWAVEACSKALVRAESADEDDDTESEFNFFHDICHIVECKGSQGCSFCNGPPTESFINAAKKSVERIAFSTAAALGEDSTHAGLWSNLISCLEITVESARKRFHLDKKCCNVHCPKRNLGNRSKKTCVGCQSVYYCDHNCQERYGTLVMFTIHDECSIELIASDWPTHKLECEAFQPYICPCDDDYCPAILEAMARFDDMTPKAAVAAAAKELPISPFVCLVAAEARIDPCYRRAGAARMFLQHLLNGRRREDFPHWYYPLMGIVNIWDGICEDESEEQDFAILERLRSAYWKILEIIWDDRHFLLESSDPMADDWKAIVSFFFKFYLNDLRSKKKLYERRAMLLVMHCWCETASDSRHQDIALEGVFELWELGKEHYPTTYLDMLFDVVDVEQVVAHFKRILTYKGCIAYTLAMELQAMFCLIMRESSPLLSRLIKCNIYKELIKATRRQLKTGEEDIDLILRNACSILLQILDKTPQPDKFMDTYTDILENRWVVEAGSLALIRAQRSDDHENTKPWCRFFAGICHILECKGSQQCPSCEGPPPASFVNAAKTSFERIAIPTVMALGSDSRYAALWNNLLFFLEITPESVRERYRLDKKCCNLDCPARNSRNRSEKKATCVRCQSVYYCDRSCQKSSDAYICPCNQGDCPTVLDAMKRFNGMTPKEAVTAAAQEPPISPFLSLVAAGAREDPCYRRAGAAKMFLRHLSNGQKRDDFPHWYHPLEGIVNIWSAIFEAQSDHEDFAILECLRSAYWEIVDVVWSDQHFLELFESRTVLLVMQCSYGAVLGSPLRDVALHGVHDLWELGKEHYPLTCIDMLFNIVDVEQVVAYFKRILVYRGCTAYTLVLATQLMLDFIMDDSTNPLVLPRFIDCNIYMEVIKATRRQLKSGKEENMDLIIQNSSLILLRILDKTPQSGRFMDTLTDILGNRWVVDACSMALIWADRSDEHGYTQPWCKFFTDICHILECRGSPQCSYCHGPPTASFLSAAKRSLERAVFPGAVGLRETSRYAGLWNNLFFFLGITPESIRERYRLDKKCCNLRCRARRSGNRSEKKATCVRCQSVWYCDHTCQKSDWPTHKSECETFRKCAAS</sequence>
<comment type="caution">
    <text evidence="6">The sequence shown here is derived from an EMBL/GenBank/DDBJ whole genome shotgun (WGS) entry which is preliminary data.</text>
</comment>